<evidence type="ECO:0000313" key="1">
    <source>
        <dbReference type="EMBL" id="KAH7524524.1"/>
    </source>
</evidence>
<dbReference type="EMBL" id="JAEACU010000006">
    <property type="protein sequence ID" value="KAH7524524.1"/>
    <property type="molecule type" value="Genomic_DNA"/>
</dbReference>
<dbReference type="PANTHER" id="PTHR35995:SF1">
    <property type="entry name" value="OS04G0690500 PROTEIN"/>
    <property type="match status" value="1"/>
</dbReference>
<gene>
    <name evidence="1" type="ORF">FEM48_Zijuj06G0128600</name>
</gene>
<dbReference type="Pfam" id="PF05340">
    <property type="entry name" value="DUF740"/>
    <property type="match status" value="1"/>
</dbReference>
<dbReference type="InterPro" id="IPR008004">
    <property type="entry name" value="OCTOPUS-like"/>
</dbReference>
<name>A0A978V9D9_ZIZJJ</name>
<dbReference type="AlphaFoldDB" id="A0A978V9D9"/>
<comment type="caution">
    <text evidence="1">The sequence shown here is derived from an EMBL/GenBank/DDBJ whole genome shotgun (WGS) entry which is preliminary data.</text>
</comment>
<proteinExistence type="predicted"/>
<evidence type="ECO:0000313" key="2">
    <source>
        <dbReference type="Proteomes" id="UP000813462"/>
    </source>
</evidence>
<reference evidence="1" key="1">
    <citation type="journal article" date="2021" name="Front. Plant Sci.">
        <title>Chromosome-Scale Genome Assembly for Chinese Sour Jujube and Insights Into Its Genome Evolution and Domestication Signature.</title>
        <authorList>
            <person name="Shen L.-Y."/>
            <person name="Luo H."/>
            <person name="Wang X.-L."/>
            <person name="Wang X.-M."/>
            <person name="Qiu X.-J."/>
            <person name="Liu H."/>
            <person name="Zhou S.-S."/>
            <person name="Jia K.-H."/>
            <person name="Nie S."/>
            <person name="Bao Y.-T."/>
            <person name="Zhang R.-G."/>
            <person name="Yun Q.-Z."/>
            <person name="Chai Y.-H."/>
            <person name="Lu J.-Y."/>
            <person name="Li Y."/>
            <person name="Zhao S.-W."/>
            <person name="Mao J.-F."/>
            <person name="Jia S.-G."/>
            <person name="Mao Y.-M."/>
        </authorList>
    </citation>
    <scope>NUCLEOTIDE SEQUENCE</scope>
    <source>
        <strain evidence="1">AT0</strain>
        <tissue evidence="1">Leaf</tissue>
    </source>
</reference>
<protein>
    <submittedName>
        <fullName evidence="1">Uncharacterized protein</fullName>
    </submittedName>
</protein>
<organism evidence="1 2">
    <name type="scientific">Ziziphus jujuba var. spinosa</name>
    <dbReference type="NCBI Taxonomy" id="714518"/>
    <lineage>
        <taxon>Eukaryota</taxon>
        <taxon>Viridiplantae</taxon>
        <taxon>Streptophyta</taxon>
        <taxon>Embryophyta</taxon>
        <taxon>Tracheophyta</taxon>
        <taxon>Spermatophyta</taxon>
        <taxon>Magnoliopsida</taxon>
        <taxon>eudicotyledons</taxon>
        <taxon>Gunneridae</taxon>
        <taxon>Pentapetalae</taxon>
        <taxon>rosids</taxon>
        <taxon>fabids</taxon>
        <taxon>Rosales</taxon>
        <taxon>Rhamnaceae</taxon>
        <taxon>Paliureae</taxon>
        <taxon>Ziziphus</taxon>
    </lineage>
</organism>
<dbReference type="Proteomes" id="UP000813462">
    <property type="component" value="Unassembled WGS sequence"/>
</dbReference>
<sequence length="293" mass="34158">MNGYREENSYCYFHPSEAVVGVCPLCLNERLLILASRKGHHHHHSSATTARASYRAQNVMHNKKPSISFPKIFAFSSFLNRLEFLPWKSDYSDHDVSTSQEGTVFLYYFLAENLGGALWTIFHIYLMSFLTNHVFGMFLYTRPYPHDTVNFTVCDDFSHFTTKSVFYLNFCHPKSQTQFNFSTDSFISIKFEENGVASWEKNTVSKVALENCNNMSWNHSFNKETNKESKTVIEHGKPRASSLRWRKRIGHLFQLIRWKRTNKGNVCHVSSKVEGVKVRKGWIRNLTQKRTVE</sequence>
<accession>A0A978V9D9</accession>
<dbReference type="PANTHER" id="PTHR35995">
    <property type="entry name" value="OS04G0690500 PROTEIN"/>
    <property type="match status" value="1"/>
</dbReference>